<dbReference type="AlphaFoldDB" id="A0A2D3PTX4"/>
<evidence type="ECO:0000313" key="2">
    <source>
        <dbReference type="Proteomes" id="UP000230781"/>
    </source>
</evidence>
<name>A0A2D3PTX4_9FUSO</name>
<dbReference type="Pfam" id="PF14281">
    <property type="entry name" value="PDDEXK_4"/>
    <property type="match status" value="1"/>
</dbReference>
<proteinExistence type="predicted"/>
<reference evidence="1 2" key="1">
    <citation type="submission" date="2017-11" db="EMBL/GenBank/DDBJ databases">
        <title>Genome sequencing of Fusobacterium periodonticum KCOM 2555.</title>
        <authorList>
            <person name="Kook J.-K."/>
            <person name="Park S.-N."/>
            <person name="Lim Y.K."/>
        </authorList>
    </citation>
    <scope>NUCLEOTIDE SEQUENCE [LARGE SCALE GENOMIC DNA]</scope>
    <source>
        <strain evidence="1 2">KCOM 2555</strain>
    </source>
</reference>
<dbReference type="EMBL" id="CP024704">
    <property type="protein sequence ID" value="ATV71142.1"/>
    <property type="molecule type" value="Genomic_DNA"/>
</dbReference>
<accession>A0A2D3PTX4</accession>
<gene>
    <name evidence="1" type="ORF">CTM98_11030</name>
</gene>
<dbReference type="RefSeq" id="WP_100027033.1">
    <property type="nucleotide sequence ID" value="NZ_CP024704.1"/>
</dbReference>
<evidence type="ECO:0008006" key="3">
    <source>
        <dbReference type="Google" id="ProtNLM"/>
    </source>
</evidence>
<protein>
    <recommendedName>
        <fullName evidence="3">PD-(D/E)XK nuclease family protein</fullName>
    </recommendedName>
</protein>
<organism evidence="1 2">
    <name type="scientific">Fusobacterium pseudoperiodonticum</name>
    <dbReference type="NCBI Taxonomy" id="2663009"/>
    <lineage>
        <taxon>Bacteria</taxon>
        <taxon>Fusobacteriati</taxon>
        <taxon>Fusobacteriota</taxon>
        <taxon>Fusobacteriia</taxon>
        <taxon>Fusobacteriales</taxon>
        <taxon>Fusobacteriaceae</taxon>
        <taxon>Fusobacterium</taxon>
    </lineage>
</organism>
<sequence length="433" mass="52265">MIKEDMIEIEKANNFLKKIKIKEDEELLKDTARLNILNIIKKDDDETYVHSLILEEIFKWKNIFFPLFLEKVLKFGKDEIQQITKGNYSIYREKLIRDGRIDFVIESENLCIAIEMKIYSGDQYKQLERYEKYCKNRKKIDGTRKEYYIYYLTLLKDEKPSEQSIGKMNIEKLKNISFEKDILMWLKSGLKFIENEKYRSNFIISYISTIENLVYKEEKMKDSIKTVEDARAARLIKEGLLDKMQEILSQFLESIRQNVEENSQNYEDFKIRKSFNYDGTESFYKPSKDGIAGTLFIFSKTKKDEKEYCSSFQIEVNKNLQGYFGFKELIEKEEYTKYEFIKFEKMEEINPTFYKKWIKKFEKIEESLDEKELNIKFNRKDNLYYYFNINSSTEEKFDFKNLSDSTLRLIDENIKKDEILYISNMILNILKEL</sequence>
<dbReference type="Proteomes" id="UP000230781">
    <property type="component" value="Chromosome"/>
</dbReference>
<evidence type="ECO:0000313" key="1">
    <source>
        <dbReference type="EMBL" id="ATV71142.1"/>
    </source>
</evidence>
<dbReference type="InterPro" id="IPR029470">
    <property type="entry name" value="PDDEXK_4"/>
</dbReference>